<evidence type="ECO:0000313" key="1">
    <source>
        <dbReference type="EMBL" id="MFC6955680.1"/>
    </source>
</evidence>
<dbReference type="Gene3D" id="3.20.20.80">
    <property type="entry name" value="Glycosidases"/>
    <property type="match status" value="1"/>
</dbReference>
<sequence>MTLHRVSGSKRSVDGSRRRGRRAMLGLAGASILAVAAVTVPAYADGADADAAFQVGVTHERYSADWWGEEQAVADAREILSSVGPLQNQHLMGFGAENPWPAANSSARDWGSLDERIELIEATGGTPVVTLCCAPGWMTPSGEDWPDAYEAPQPQFYDEYAQLSAEAAARYPQVEYFQVWNEFKGFWNEDLNRWDHEGYTELYNLVYAAVKEVRPDAKIGGPYVSLNSFQDCAHDCSDLEGSWGTADRRDLDAMEYWLANADGAEFFTVDAWSSTNDGYHPAAAGVYEKFRDVTEWITARTDLPVWWSEFYAPASSADESSSVALMRAAIEGMRDGGAAVALLWSPECQSELPCLWTATGAAGGGQATEYVPLIREFSAR</sequence>
<keyword evidence="2" id="KW-1185">Reference proteome</keyword>
<dbReference type="InterPro" id="IPR017853">
    <property type="entry name" value="GH"/>
</dbReference>
<proteinExistence type="predicted"/>
<dbReference type="SUPFAM" id="SSF51445">
    <property type="entry name" value="(Trans)glycosidases"/>
    <property type="match status" value="1"/>
</dbReference>
<evidence type="ECO:0008006" key="3">
    <source>
        <dbReference type="Google" id="ProtNLM"/>
    </source>
</evidence>
<evidence type="ECO:0000313" key="2">
    <source>
        <dbReference type="Proteomes" id="UP001596470"/>
    </source>
</evidence>
<accession>A0ABW2D0B6</accession>
<comment type="caution">
    <text evidence="1">The sequence shown here is derived from an EMBL/GenBank/DDBJ whole genome shotgun (WGS) entry which is preliminary data.</text>
</comment>
<dbReference type="PANTHER" id="PTHR12631:SF10">
    <property type="entry name" value="BETA-XYLOSIDASE-LIKE PROTEIN-RELATED"/>
    <property type="match status" value="1"/>
</dbReference>
<dbReference type="InterPro" id="IPR051923">
    <property type="entry name" value="Glycosyl_Hydrolase_39"/>
</dbReference>
<name>A0ABW2D0B6_9ACTN</name>
<protein>
    <recommendedName>
        <fullName evidence="3">Xylan 1,4-beta-xylosidase</fullName>
    </recommendedName>
</protein>
<gene>
    <name evidence="1" type="ORF">ACFQS3_00585</name>
</gene>
<reference evidence="2" key="1">
    <citation type="journal article" date="2019" name="Int. J. Syst. Evol. Microbiol.">
        <title>The Global Catalogue of Microorganisms (GCM) 10K type strain sequencing project: providing services to taxonomists for standard genome sequencing and annotation.</title>
        <authorList>
            <consortium name="The Broad Institute Genomics Platform"/>
            <consortium name="The Broad Institute Genome Sequencing Center for Infectious Disease"/>
            <person name="Wu L."/>
            <person name="Ma J."/>
        </authorList>
    </citation>
    <scope>NUCLEOTIDE SEQUENCE [LARGE SCALE GENOMIC DNA]</scope>
    <source>
        <strain evidence="2">KACC 12634</strain>
    </source>
</reference>
<organism evidence="1 2">
    <name type="scientific">Glycomyces mayteni</name>
    <dbReference type="NCBI Taxonomy" id="543887"/>
    <lineage>
        <taxon>Bacteria</taxon>
        <taxon>Bacillati</taxon>
        <taxon>Actinomycetota</taxon>
        <taxon>Actinomycetes</taxon>
        <taxon>Glycomycetales</taxon>
        <taxon>Glycomycetaceae</taxon>
        <taxon>Glycomyces</taxon>
    </lineage>
</organism>
<dbReference type="EMBL" id="JBHSYS010000001">
    <property type="protein sequence ID" value="MFC6955680.1"/>
    <property type="molecule type" value="Genomic_DNA"/>
</dbReference>
<dbReference type="PANTHER" id="PTHR12631">
    <property type="entry name" value="ALPHA-L-IDURONIDASE"/>
    <property type="match status" value="1"/>
</dbReference>
<dbReference type="Proteomes" id="UP001596470">
    <property type="component" value="Unassembled WGS sequence"/>
</dbReference>
<dbReference type="RefSeq" id="WP_382352362.1">
    <property type="nucleotide sequence ID" value="NZ_JBHMBP010000004.1"/>
</dbReference>